<proteinExistence type="predicted"/>
<dbReference type="RefSeq" id="WP_182281382.1">
    <property type="nucleotide sequence ID" value="NZ_JABTCN010000081.1"/>
</dbReference>
<sequence length="52" mass="6364">MEHGSKERDDLKRKLDDVVDLFNAHLHHKKAWSDNPYYDRVQQRLNKIMEDK</sequence>
<dbReference type="Proteomes" id="UP000524893">
    <property type="component" value="Unassembled WGS sequence"/>
</dbReference>
<comment type="caution">
    <text evidence="1">The sequence shown here is derived from an EMBL/GenBank/DDBJ whole genome shotgun (WGS) entry which is preliminary data.</text>
</comment>
<protein>
    <submittedName>
        <fullName evidence="1">Uncharacterized protein</fullName>
    </submittedName>
</protein>
<evidence type="ECO:0000313" key="2">
    <source>
        <dbReference type="Proteomes" id="UP000524893"/>
    </source>
</evidence>
<gene>
    <name evidence="1" type="ORF">HR081_12330</name>
</gene>
<dbReference type="EMBL" id="JABTCN010000081">
    <property type="protein sequence ID" value="MBA8777654.1"/>
    <property type="molecule type" value="Genomic_DNA"/>
</dbReference>
<name>A0A9X0TNK1_9STAP</name>
<organism evidence="1 2">
    <name type="scientific">Staphylococcus coagulans</name>
    <dbReference type="NCBI Taxonomy" id="74706"/>
    <lineage>
        <taxon>Bacteria</taxon>
        <taxon>Bacillati</taxon>
        <taxon>Bacillota</taxon>
        <taxon>Bacilli</taxon>
        <taxon>Bacillales</taxon>
        <taxon>Staphylococcaceae</taxon>
        <taxon>Staphylococcus</taxon>
    </lineage>
</organism>
<evidence type="ECO:0000313" key="1">
    <source>
        <dbReference type="EMBL" id="MBA8777654.1"/>
    </source>
</evidence>
<accession>A0A9X0TNK1</accession>
<dbReference type="AlphaFoldDB" id="A0A9X0TNK1"/>
<reference evidence="1 2" key="1">
    <citation type="journal article" date="2020" name="Access Microbiol">
        <title>Isolation and genome sequencing of Staphylococcus schleiferi subspecies coagulans from Antarctic seals.</title>
        <authorList>
            <person name="Foster G."/>
            <person name="Robb A."/>
            <person name="Paterson G.K."/>
        </authorList>
    </citation>
    <scope>NUCLEOTIDE SEQUENCE [LARGE SCALE GENOMIC DNA]</scope>
    <source>
        <strain evidence="1 2">M615/02/4</strain>
    </source>
</reference>